<evidence type="ECO:0000313" key="2">
    <source>
        <dbReference type="EMBL" id="RAJ79282.1"/>
    </source>
</evidence>
<accession>A0A327VUX5</accession>
<name>A0A327VUX5_9BACT</name>
<dbReference type="OrthoDB" id="713122at2"/>
<organism evidence="2 3">
    <name type="scientific">Chitinophaga dinghuensis</name>
    <dbReference type="NCBI Taxonomy" id="1539050"/>
    <lineage>
        <taxon>Bacteria</taxon>
        <taxon>Pseudomonadati</taxon>
        <taxon>Bacteroidota</taxon>
        <taxon>Chitinophagia</taxon>
        <taxon>Chitinophagales</taxon>
        <taxon>Chitinophagaceae</taxon>
        <taxon>Chitinophaga</taxon>
    </lineage>
</organism>
<dbReference type="InterPro" id="IPR038653">
    <property type="entry name" value="Put_CMD_sf"/>
</dbReference>
<dbReference type="Pfam" id="PF13201">
    <property type="entry name" value="PCMD"/>
    <property type="match status" value="1"/>
</dbReference>
<evidence type="ECO:0000313" key="3">
    <source>
        <dbReference type="Proteomes" id="UP000249819"/>
    </source>
</evidence>
<protein>
    <submittedName>
        <fullName evidence="2">Putative glycosyl hydrolase or carbohydrate binding protein</fullName>
    </submittedName>
</protein>
<dbReference type="PROSITE" id="PS51257">
    <property type="entry name" value="PROKAR_LIPOPROTEIN"/>
    <property type="match status" value="1"/>
</dbReference>
<dbReference type="InterPro" id="IPR025112">
    <property type="entry name" value="PCMD"/>
</dbReference>
<dbReference type="RefSeq" id="WP_111593737.1">
    <property type="nucleotide sequence ID" value="NZ_QLMA01000006.1"/>
</dbReference>
<gene>
    <name evidence="2" type="ORF">CLV59_106343</name>
</gene>
<evidence type="ECO:0000259" key="1">
    <source>
        <dbReference type="Pfam" id="PF13201"/>
    </source>
</evidence>
<feature type="domain" description="Putative carbohydrate metabolism" evidence="1">
    <location>
        <begin position="126"/>
        <end position="354"/>
    </location>
</feature>
<dbReference type="Gene3D" id="2.60.40.2340">
    <property type="match status" value="1"/>
</dbReference>
<comment type="caution">
    <text evidence="2">The sequence shown here is derived from an EMBL/GenBank/DDBJ whole genome shotgun (WGS) entry which is preliminary data.</text>
</comment>
<dbReference type="Proteomes" id="UP000249819">
    <property type="component" value="Unassembled WGS sequence"/>
</dbReference>
<dbReference type="AlphaFoldDB" id="A0A327VUX5"/>
<keyword evidence="2" id="KW-0378">Hydrolase</keyword>
<dbReference type="EMBL" id="QLMA01000006">
    <property type="protein sequence ID" value="RAJ79282.1"/>
    <property type="molecule type" value="Genomic_DNA"/>
</dbReference>
<reference evidence="2 3" key="1">
    <citation type="submission" date="2018-06" db="EMBL/GenBank/DDBJ databases">
        <title>Genomic Encyclopedia of Archaeal and Bacterial Type Strains, Phase II (KMG-II): from individual species to whole genera.</title>
        <authorList>
            <person name="Goeker M."/>
        </authorList>
    </citation>
    <scope>NUCLEOTIDE SEQUENCE [LARGE SCALE GENOMIC DNA]</scope>
    <source>
        <strain evidence="2 3">DSM 29821</strain>
    </source>
</reference>
<keyword evidence="3" id="KW-1185">Reference proteome</keyword>
<sequence>MNLRKPGFLAAIALFVLLFTSCIKDAPLNPEADIDSFIVDKKFLTSDVFIDQANAKVLLYLKKSAYDSGIVPRIVVTPGATITPPTGDTLRFDSTGTQQYTVTSQSGKYHKVYTVNVVNIGTWAWDFENWMIQPTSKYLYPIEPDSTQIWSSGNPGVSLAGVPKDPSAYPLRDTTEAYHGNYSAVLETRGGTTLSGIMGIRLFAGSLYLGVFDSKYALTQPLAATQFGQPYLGRAARFTGYYKYRPGAVYQNKAGKPVDGAIDSCSIYAVLYRGTTRLDGTNIHTSDRVVAVAQLPDGSARGNFTRFDLPFVYKPGAITTGSMMLAIVISSSQNGDKYEGAIGSRLLVDSLKIIHE</sequence>
<proteinExistence type="predicted"/>
<dbReference type="GO" id="GO:0016787">
    <property type="term" value="F:hydrolase activity"/>
    <property type="evidence" value="ECO:0007669"/>
    <property type="project" value="UniProtKB-KW"/>
</dbReference>
<dbReference type="Gene3D" id="2.60.120.890">
    <property type="entry name" value="BT2081, beta-jelly-roll domain"/>
    <property type="match status" value="1"/>
</dbReference>